<dbReference type="InterPro" id="IPR036412">
    <property type="entry name" value="HAD-like_sf"/>
</dbReference>
<dbReference type="PANTHER" id="PTHR12210">
    <property type="entry name" value="DULLARD PROTEIN PHOSPHATASE"/>
    <property type="match status" value="1"/>
</dbReference>
<sequence>MMQRLAGGLVGGNERERAGGKLLELTDRDDGTEQPTPSSQGHEREDEAMEDAEEGVDAAMASVITQVTARDQQAGALPPPPAQYADGPAGEEGGEVRTNWKNKFRSIFCCLAPSQGEQYVRQDEGPVLPQDAGKKTLVLDLDETLVHSSFKPVPQPDYIIPVEIEGRIVDVYVLKRPFVDHFLRAVGQRFEVVVFTASLGKYADPLLDLLDKANVVRWRLFREACCPYEGSYVKDLQCLGRDLAQTIIVDNSPHSYIFQPENALPIGTFIDDMQDQELLDCLDLLLAVEKVDDVRAHLGPILARKQAGLLASFTQVRADGSGESGGQLAGDAAEAESERQQLALYGVDD</sequence>
<dbReference type="Gene3D" id="3.40.50.1000">
    <property type="entry name" value="HAD superfamily/HAD-like"/>
    <property type="match status" value="1"/>
</dbReference>
<dbReference type="InterPro" id="IPR023214">
    <property type="entry name" value="HAD_sf"/>
</dbReference>
<dbReference type="Pfam" id="PF03031">
    <property type="entry name" value="NIF"/>
    <property type="match status" value="1"/>
</dbReference>
<dbReference type="SUPFAM" id="SSF56784">
    <property type="entry name" value="HAD-like"/>
    <property type="match status" value="1"/>
</dbReference>
<dbReference type="NCBIfam" id="TIGR02251">
    <property type="entry name" value="HIF-SF_euk"/>
    <property type="match status" value="1"/>
</dbReference>
<evidence type="ECO:0000256" key="1">
    <source>
        <dbReference type="SAM" id="MobiDB-lite"/>
    </source>
</evidence>
<dbReference type="GO" id="GO:0016791">
    <property type="term" value="F:phosphatase activity"/>
    <property type="evidence" value="ECO:0007669"/>
    <property type="project" value="InterPro"/>
</dbReference>
<reference evidence="3" key="1">
    <citation type="submission" date="2020-11" db="EMBL/GenBank/DDBJ databases">
        <title>Chlorella ohadii genome sequencing and assembly.</title>
        <authorList>
            <person name="Murik O."/>
            <person name="Treves H."/>
            <person name="Kedem I."/>
            <person name="Shotland Y."/>
            <person name="Kaplan A."/>
        </authorList>
    </citation>
    <scope>NUCLEOTIDE SEQUENCE</scope>
    <source>
        <strain evidence="3">1</strain>
    </source>
</reference>
<feature type="region of interest" description="Disordered" evidence="1">
    <location>
        <begin position="71"/>
        <end position="96"/>
    </location>
</feature>
<accession>A0AAD5H2D8</accession>
<dbReference type="InterPro" id="IPR050365">
    <property type="entry name" value="TIM50"/>
</dbReference>
<dbReference type="PROSITE" id="PS50969">
    <property type="entry name" value="FCP1"/>
    <property type="match status" value="1"/>
</dbReference>
<dbReference type="InterPro" id="IPR011948">
    <property type="entry name" value="Dullard_phosphatase"/>
</dbReference>
<dbReference type="FunFam" id="3.40.50.1000:FF:000093">
    <property type="entry name" value="NLI interacting factor-like phosphatase family protein"/>
    <property type="match status" value="1"/>
</dbReference>
<feature type="domain" description="FCP1 homology" evidence="2">
    <location>
        <begin position="130"/>
        <end position="288"/>
    </location>
</feature>
<dbReference type="SMART" id="SM00577">
    <property type="entry name" value="CPDc"/>
    <property type="match status" value="1"/>
</dbReference>
<dbReference type="EMBL" id="JADXDR010000064">
    <property type="protein sequence ID" value="KAI7841326.1"/>
    <property type="molecule type" value="Genomic_DNA"/>
</dbReference>
<protein>
    <recommendedName>
        <fullName evidence="2">FCP1 homology domain-containing protein</fullName>
    </recommendedName>
</protein>
<comment type="caution">
    <text evidence="3">The sequence shown here is derived from an EMBL/GenBank/DDBJ whole genome shotgun (WGS) entry which is preliminary data.</text>
</comment>
<evidence type="ECO:0000259" key="2">
    <source>
        <dbReference type="PROSITE" id="PS50969"/>
    </source>
</evidence>
<dbReference type="InterPro" id="IPR004274">
    <property type="entry name" value="FCP1_dom"/>
</dbReference>
<evidence type="ECO:0000313" key="4">
    <source>
        <dbReference type="Proteomes" id="UP001205105"/>
    </source>
</evidence>
<dbReference type="CDD" id="cd07521">
    <property type="entry name" value="HAD_FCP1-like"/>
    <property type="match status" value="1"/>
</dbReference>
<gene>
    <name evidence="3" type="ORF">COHA_004945</name>
</gene>
<evidence type="ECO:0000313" key="3">
    <source>
        <dbReference type="EMBL" id="KAI7841326.1"/>
    </source>
</evidence>
<feature type="region of interest" description="Disordered" evidence="1">
    <location>
        <begin position="1"/>
        <end position="54"/>
    </location>
</feature>
<feature type="compositionally biased region" description="Basic and acidic residues" evidence="1">
    <location>
        <begin position="13"/>
        <end position="31"/>
    </location>
</feature>
<keyword evidence="4" id="KW-1185">Reference proteome</keyword>
<dbReference type="Proteomes" id="UP001205105">
    <property type="component" value="Unassembled WGS sequence"/>
</dbReference>
<organism evidence="3 4">
    <name type="scientific">Chlorella ohadii</name>
    <dbReference type="NCBI Taxonomy" id="2649997"/>
    <lineage>
        <taxon>Eukaryota</taxon>
        <taxon>Viridiplantae</taxon>
        <taxon>Chlorophyta</taxon>
        <taxon>core chlorophytes</taxon>
        <taxon>Trebouxiophyceae</taxon>
        <taxon>Chlorellales</taxon>
        <taxon>Chlorellaceae</taxon>
        <taxon>Chlorella clade</taxon>
        <taxon>Chlorella</taxon>
    </lineage>
</organism>
<name>A0AAD5H2D8_9CHLO</name>
<proteinExistence type="predicted"/>
<dbReference type="AlphaFoldDB" id="A0AAD5H2D8"/>